<keyword evidence="5 6" id="KW-0460">Magnesium</keyword>
<dbReference type="CDD" id="cd01517">
    <property type="entry name" value="PAP_phosphatase"/>
    <property type="match status" value="1"/>
</dbReference>
<evidence type="ECO:0000256" key="5">
    <source>
        <dbReference type="ARBA" id="ARBA00022842"/>
    </source>
</evidence>
<proteinExistence type="inferred from homology"/>
<dbReference type="InterPro" id="IPR000760">
    <property type="entry name" value="Inositol_monophosphatase-like"/>
</dbReference>
<protein>
    <recommendedName>
        <fullName evidence="9">3'(2'),5'-bisphosphate nucleotidase</fullName>
    </recommendedName>
</protein>
<reference evidence="7" key="1">
    <citation type="submission" date="2022-10" db="EMBL/GenBank/DDBJ databases">
        <title>Tapping the CABI collections for fungal endophytes: first genome assemblies for Collariella, Neodidymelliopsis, Ascochyta clinopodiicola, Didymella pomorum, Didymosphaeria variabile, Neocosmospora piperis and Neocucurbitaria cava.</title>
        <authorList>
            <person name="Hill R."/>
        </authorList>
    </citation>
    <scope>NUCLEOTIDE SEQUENCE</scope>
    <source>
        <strain evidence="7">IMI 355082</strain>
    </source>
</reference>
<dbReference type="InterPro" id="IPR020583">
    <property type="entry name" value="Inositol_monoP_metal-BS"/>
</dbReference>
<feature type="binding site" evidence="6">
    <location>
        <position position="309"/>
    </location>
    <ligand>
        <name>Mg(2+)</name>
        <dbReference type="ChEBI" id="CHEBI:18420"/>
        <label>1</label>
        <note>catalytic</note>
    </ligand>
</feature>
<dbReference type="SUPFAM" id="SSF56655">
    <property type="entry name" value="Carbohydrate phosphatase"/>
    <property type="match status" value="1"/>
</dbReference>
<evidence type="ECO:0000256" key="2">
    <source>
        <dbReference type="ARBA" id="ARBA00009759"/>
    </source>
</evidence>
<feature type="binding site" evidence="6">
    <location>
        <position position="153"/>
    </location>
    <ligand>
        <name>Mg(2+)</name>
        <dbReference type="ChEBI" id="CHEBI:18420"/>
        <label>1</label>
        <note>catalytic</note>
    </ligand>
</feature>
<evidence type="ECO:0008006" key="9">
    <source>
        <dbReference type="Google" id="ProtNLM"/>
    </source>
</evidence>
<keyword evidence="8" id="KW-1185">Reference proteome</keyword>
<dbReference type="EMBL" id="JAPEVB010000008">
    <property type="protein sequence ID" value="KAJ4385206.1"/>
    <property type="molecule type" value="Genomic_DNA"/>
</dbReference>
<feature type="binding site" evidence="6">
    <location>
        <position position="85"/>
    </location>
    <ligand>
        <name>Mg(2+)</name>
        <dbReference type="ChEBI" id="CHEBI:18420"/>
        <label>1</label>
        <note>catalytic</note>
    </ligand>
</feature>
<comment type="cofactor">
    <cofactor evidence="1 6">
        <name>Mg(2+)</name>
        <dbReference type="ChEBI" id="CHEBI:18420"/>
    </cofactor>
</comment>
<keyword evidence="4" id="KW-0378">Hydrolase</keyword>
<organism evidence="7 8">
    <name type="scientific">Gnomoniopsis smithogilvyi</name>
    <dbReference type="NCBI Taxonomy" id="1191159"/>
    <lineage>
        <taxon>Eukaryota</taxon>
        <taxon>Fungi</taxon>
        <taxon>Dikarya</taxon>
        <taxon>Ascomycota</taxon>
        <taxon>Pezizomycotina</taxon>
        <taxon>Sordariomycetes</taxon>
        <taxon>Sordariomycetidae</taxon>
        <taxon>Diaporthales</taxon>
        <taxon>Gnomoniaceae</taxon>
        <taxon>Gnomoniopsis</taxon>
    </lineage>
</organism>
<feature type="binding site" evidence="6">
    <location>
        <position position="150"/>
    </location>
    <ligand>
        <name>Mg(2+)</name>
        <dbReference type="ChEBI" id="CHEBI:18420"/>
        <label>1</label>
        <note>catalytic</note>
    </ligand>
</feature>
<dbReference type="PROSITE" id="PS00629">
    <property type="entry name" value="IMP_1"/>
    <property type="match status" value="1"/>
</dbReference>
<dbReference type="Gene3D" id="3.40.190.80">
    <property type="match status" value="1"/>
</dbReference>
<keyword evidence="3 6" id="KW-0479">Metal-binding</keyword>
<dbReference type="AlphaFoldDB" id="A0A9W8YHV0"/>
<evidence type="ECO:0000256" key="3">
    <source>
        <dbReference type="ARBA" id="ARBA00022723"/>
    </source>
</evidence>
<evidence type="ECO:0000256" key="4">
    <source>
        <dbReference type="ARBA" id="ARBA00022801"/>
    </source>
</evidence>
<dbReference type="GO" id="GO:0046872">
    <property type="term" value="F:metal ion binding"/>
    <property type="evidence" value="ECO:0007669"/>
    <property type="project" value="UniProtKB-KW"/>
</dbReference>
<comment type="similarity">
    <text evidence="2">Belongs to the inositol monophosphatase superfamily.</text>
</comment>
<comment type="caution">
    <text evidence="7">The sequence shown here is derived from an EMBL/GenBank/DDBJ whole genome shotgun (WGS) entry which is preliminary data.</text>
</comment>
<dbReference type="Pfam" id="PF00459">
    <property type="entry name" value="Inositol_P"/>
    <property type="match status" value="1"/>
</dbReference>
<evidence type="ECO:0000313" key="8">
    <source>
        <dbReference type="Proteomes" id="UP001140453"/>
    </source>
</evidence>
<feature type="binding site" evidence="6">
    <location>
        <position position="152"/>
    </location>
    <ligand>
        <name>Mg(2+)</name>
        <dbReference type="ChEBI" id="CHEBI:18420"/>
        <label>1</label>
        <note>catalytic</note>
    </ligand>
</feature>
<evidence type="ECO:0000256" key="6">
    <source>
        <dbReference type="PIRSR" id="PIRSR600760-2"/>
    </source>
</evidence>
<dbReference type="Gene3D" id="3.30.540.10">
    <property type="entry name" value="Fructose-1,6-Bisphosphatase, subunit A, domain 1"/>
    <property type="match status" value="1"/>
</dbReference>
<dbReference type="InterPro" id="IPR051090">
    <property type="entry name" value="Inositol_monoP_superfamily"/>
</dbReference>
<sequence>MHYQLDSGSPNNDAVPAFHWERQVAELAVQRAAVLTKKLQSSISEHGADVNKSDSTPVTVADFAVQALLITAMHSAFPDDAFLGEENADALREDKDILARVWGLCSTQHSEDARDAGLQAVPSSMDEMLSMLDLGGRGTGGATGRFWVMDPIDGTATFLKGGHYAVSLALIQDGREVVGVLGCPNLSVEASRVVETDVDHDGFGTMFSAVIGQGAVKRAIREGPLLPASPIIPMKEGPRDLKDLHFVDSRQSKAWDFETATQVAAAFGAVYPSTDVFSSHMRYAALIAGGGDVQLRIPKDRQQAVYVWDHAGSQLIFKEVGGKITDLKGQNIDFCAGRTLSKNWGLIMANSGVHEVLLRKVRGMICLDKED</sequence>
<dbReference type="PANTHER" id="PTHR43200">
    <property type="entry name" value="PHOSPHATASE"/>
    <property type="match status" value="1"/>
</dbReference>
<dbReference type="OrthoDB" id="411145at2759"/>
<dbReference type="PANTHER" id="PTHR43200:SF2">
    <property type="entry name" value="3'(2'),5'-BISPHOSPHATE NUCLEOTIDASE"/>
    <property type="match status" value="1"/>
</dbReference>
<gene>
    <name evidence="7" type="ORF">N0V93_010267</name>
</gene>
<dbReference type="Proteomes" id="UP001140453">
    <property type="component" value="Unassembled WGS sequence"/>
</dbReference>
<dbReference type="GO" id="GO:0000103">
    <property type="term" value="P:sulfate assimilation"/>
    <property type="evidence" value="ECO:0007669"/>
    <property type="project" value="TreeGrafter"/>
</dbReference>
<name>A0A9W8YHV0_9PEZI</name>
<evidence type="ECO:0000313" key="7">
    <source>
        <dbReference type="EMBL" id="KAJ4385206.1"/>
    </source>
</evidence>
<dbReference type="GO" id="GO:0008441">
    <property type="term" value="F:3'(2'),5'-bisphosphate nucleotidase activity"/>
    <property type="evidence" value="ECO:0007669"/>
    <property type="project" value="TreeGrafter"/>
</dbReference>
<accession>A0A9W8YHV0</accession>
<evidence type="ECO:0000256" key="1">
    <source>
        <dbReference type="ARBA" id="ARBA00001946"/>
    </source>
</evidence>